<keyword evidence="1" id="KW-1003">Cell membrane</keyword>
<feature type="transmembrane region" description="Helical" evidence="1">
    <location>
        <begin position="249"/>
        <end position="270"/>
    </location>
</feature>
<feature type="compositionally biased region" description="Pro residues" evidence="2">
    <location>
        <begin position="324"/>
        <end position="333"/>
    </location>
</feature>
<dbReference type="GO" id="GO:0005886">
    <property type="term" value="C:plasma membrane"/>
    <property type="evidence" value="ECO:0007669"/>
    <property type="project" value="UniProtKB-SubCell"/>
</dbReference>
<dbReference type="Proteomes" id="UP001139502">
    <property type="component" value="Unassembled WGS sequence"/>
</dbReference>
<keyword evidence="4" id="KW-1185">Reference proteome</keyword>
<evidence type="ECO:0000256" key="2">
    <source>
        <dbReference type="SAM" id="MobiDB-lite"/>
    </source>
</evidence>
<comment type="caution">
    <text evidence="1">Lacks conserved residue(s) required for the propagation of feature annotation.</text>
</comment>
<dbReference type="RefSeq" id="WP_254164817.1">
    <property type="nucleotide sequence ID" value="NZ_JANAFB010000003.1"/>
</dbReference>
<evidence type="ECO:0000313" key="4">
    <source>
        <dbReference type="Proteomes" id="UP001139502"/>
    </source>
</evidence>
<comment type="subcellular location">
    <subcellularLocation>
        <location evidence="1">Cell membrane</location>
        <topology evidence="1">Multi-pass membrane protein</topology>
    </subcellularLocation>
</comment>
<comment type="caution">
    <text evidence="3">The sequence shown here is derived from an EMBL/GenBank/DDBJ whole genome shotgun (WGS) entry which is preliminary data.</text>
</comment>
<keyword evidence="1" id="KW-1133">Transmembrane helix</keyword>
<evidence type="ECO:0000313" key="3">
    <source>
        <dbReference type="EMBL" id="MCP3424875.1"/>
    </source>
</evidence>
<sequence>MLKLALTPRWLAGLLFALLLATGFMLLSQWQLGSASSGQIHEDPAKEVVEPLEDTVRALEPVFASQADSMVETTGTYVPDSTVLVANRVNDGVPGYWVVTRFVPDVQAPVAPVESGIEDPEAVYSVGVARGFVTDPGSAAAYDEPAGDVTLAGRLIANEAPVASDLVDEATDAAGPGTVLGAAATAQLTNVWDAPLYSGLVTANAEVPAGSPLPLDAEGRLTDAAALAAPADGLEVIRTDQVTDDSLDWLNVFYAIEWVVFAGFALYLWWRMLADAHQRRVDPERFYEFLPAREGRFFYEEETGRYFYYDADAAQYFYFDEPDPSGPAGPIPPADTAQARSEQPPTPERK</sequence>
<keyword evidence="1" id="KW-0812">Transmembrane</keyword>
<evidence type="ECO:0000256" key="1">
    <source>
        <dbReference type="RuleBase" id="RU363076"/>
    </source>
</evidence>
<dbReference type="PROSITE" id="PS50895">
    <property type="entry name" value="SURF1"/>
    <property type="match status" value="1"/>
</dbReference>
<dbReference type="AlphaFoldDB" id="A0A9X2HAY3"/>
<reference evidence="3" key="1">
    <citation type="submission" date="2022-06" db="EMBL/GenBank/DDBJ databases">
        <title>Rothia sp. isolated from sandalwood seedling.</title>
        <authorList>
            <person name="Tuikhar N."/>
            <person name="Kirdat K."/>
            <person name="Thorat V."/>
            <person name="Swetha P."/>
            <person name="Padma S."/>
            <person name="Sundararaj R."/>
            <person name="Yadav A."/>
        </authorList>
    </citation>
    <scope>NUCLEOTIDE SEQUENCE</scope>
    <source>
        <strain evidence="3">AR01</strain>
    </source>
</reference>
<keyword evidence="1" id="KW-0472">Membrane</keyword>
<proteinExistence type="inferred from homology"/>
<dbReference type="EMBL" id="JANAFB010000003">
    <property type="protein sequence ID" value="MCP3424875.1"/>
    <property type="molecule type" value="Genomic_DNA"/>
</dbReference>
<comment type="similarity">
    <text evidence="1">Belongs to the SURF1 family.</text>
</comment>
<accession>A0A9X2HAY3</accession>
<gene>
    <name evidence="3" type="ORF">NBM05_02225</name>
</gene>
<protein>
    <recommendedName>
        <fullName evidence="1">SURF1-like protein</fullName>
    </recommendedName>
</protein>
<organism evidence="3 4">
    <name type="scientific">Rothia santali</name>
    <dbReference type="NCBI Taxonomy" id="2949643"/>
    <lineage>
        <taxon>Bacteria</taxon>
        <taxon>Bacillati</taxon>
        <taxon>Actinomycetota</taxon>
        <taxon>Actinomycetes</taxon>
        <taxon>Micrococcales</taxon>
        <taxon>Micrococcaceae</taxon>
        <taxon>Rothia</taxon>
    </lineage>
</organism>
<feature type="region of interest" description="Disordered" evidence="2">
    <location>
        <begin position="320"/>
        <end position="350"/>
    </location>
</feature>
<name>A0A9X2HAY3_9MICC</name>
<dbReference type="InterPro" id="IPR002994">
    <property type="entry name" value="Surf1/Shy1"/>
</dbReference>
<dbReference type="Pfam" id="PF02104">
    <property type="entry name" value="SURF1"/>
    <property type="match status" value="1"/>
</dbReference>